<dbReference type="Proteomes" id="UP000230750">
    <property type="component" value="Unassembled WGS sequence"/>
</dbReference>
<evidence type="ECO:0000313" key="4">
    <source>
        <dbReference type="Proteomes" id="UP000230750"/>
    </source>
</evidence>
<feature type="signal peptide" evidence="1">
    <location>
        <begin position="1"/>
        <end position="16"/>
    </location>
</feature>
<feature type="chain" id="PRO_5013795616" description="ZU5 domain-containing protein" evidence="1">
    <location>
        <begin position="17"/>
        <end position="391"/>
    </location>
</feature>
<dbReference type="InterPro" id="IPR000906">
    <property type="entry name" value="ZU5_dom"/>
</dbReference>
<dbReference type="InterPro" id="IPR011029">
    <property type="entry name" value="DEATH-like_dom_sf"/>
</dbReference>
<reference evidence="3 4" key="1">
    <citation type="journal article" date="2017" name="PLoS Biol.">
        <title>The sea cucumber genome provides insights into morphological evolution and visceral regeneration.</title>
        <authorList>
            <person name="Zhang X."/>
            <person name="Sun L."/>
            <person name="Yuan J."/>
            <person name="Sun Y."/>
            <person name="Gao Y."/>
            <person name="Zhang L."/>
            <person name="Li S."/>
            <person name="Dai H."/>
            <person name="Hamel J.F."/>
            <person name="Liu C."/>
            <person name="Yu Y."/>
            <person name="Liu S."/>
            <person name="Lin W."/>
            <person name="Guo K."/>
            <person name="Jin S."/>
            <person name="Xu P."/>
            <person name="Storey K.B."/>
            <person name="Huan P."/>
            <person name="Zhang T."/>
            <person name="Zhou Y."/>
            <person name="Zhang J."/>
            <person name="Lin C."/>
            <person name="Li X."/>
            <person name="Xing L."/>
            <person name="Huo D."/>
            <person name="Sun M."/>
            <person name="Wang L."/>
            <person name="Mercier A."/>
            <person name="Li F."/>
            <person name="Yang H."/>
            <person name="Xiang J."/>
        </authorList>
    </citation>
    <scope>NUCLEOTIDE SEQUENCE [LARGE SCALE GENOMIC DNA]</scope>
    <source>
        <strain evidence="3">Shaxun</strain>
        <tissue evidence="3">Muscle</tissue>
    </source>
</reference>
<dbReference type="PANTHER" id="PTHR12582">
    <property type="entry name" value="NETRIN RECEPTOR UNC5"/>
    <property type="match status" value="1"/>
</dbReference>
<dbReference type="Pfam" id="PF00791">
    <property type="entry name" value="ZU5"/>
    <property type="match status" value="1"/>
</dbReference>
<dbReference type="Gene3D" id="2.60.220.30">
    <property type="match status" value="1"/>
</dbReference>
<proteinExistence type="predicted"/>
<evidence type="ECO:0000259" key="2">
    <source>
        <dbReference type="Pfam" id="PF00791"/>
    </source>
</evidence>
<dbReference type="AlphaFoldDB" id="A0A2G8L375"/>
<dbReference type="PANTHER" id="PTHR12582:SF47">
    <property type="entry name" value="NETRIN RECEPTOR UNC-5"/>
    <property type="match status" value="1"/>
</dbReference>
<dbReference type="OrthoDB" id="5973910at2759"/>
<protein>
    <recommendedName>
        <fullName evidence="2">ZU5 domain-containing protein</fullName>
    </recommendedName>
</protein>
<gene>
    <name evidence="3" type="ORF">BSL78_08489</name>
</gene>
<dbReference type="EMBL" id="MRZV01000242">
    <property type="protein sequence ID" value="PIK54600.1"/>
    <property type="molecule type" value="Genomic_DNA"/>
</dbReference>
<dbReference type="Gene3D" id="1.10.533.10">
    <property type="entry name" value="Death Domain, Fas"/>
    <property type="match status" value="1"/>
</dbReference>
<evidence type="ECO:0000313" key="3">
    <source>
        <dbReference type="EMBL" id="PIK54600.1"/>
    </source>
</evidence>
<organism evidence="3 4">
    <name type="scientific">Stichopus japonicus</name>
    <name type="common">Sea cucumber</name>
    <dbReference type="NCBI Taxonomy" id="307972"/>
    <lineage>
        <taxon>Eukaryota</taxon>
        <taxon>Metazoa</taxon>
        <taxon>Echinodermata</taxon>
        <taxon>Eleutherozoa</taxon>
        <taxon>Echinozoa</taxon>
        <taxon>Holothuroidea</taxon>
        <taxon>Aspidochirotacea</taxon>
        <taxon>Aspidochirotida</taxon>
        <taxon>Stichopodidae</taxon>
        <taxon>Apostichopus</taxon>
    </lineage>
</organism>
<keyword evidence="1" id="KW-0732">Signal</keyword>
<accession>A0A2G8L375</accession>
<comment type="caution">
    <text evidence="3">The sequence shown here is derived from an EMBL/GenBank/DDBJ whole genome shotgun (WGS) entry which is preliminary data.</text>
</comment>
<sequence length="391" mass="44555">MVLAGIHLLVHPGTLATGRIVSLCVSTDPDIRGPIPKRSLRLTPFVKFGPDNVTLQKPVTLTVPHCAFTSSDQRGLDVYSGVLHTDQSVQWTLEEKLLRCTMKSLHFEVESQKPCLIGLHIPHKSKLIKRVRVVPIVNRITNLGDDLIIRLWIHNDHELEHQCNQVGMWSKVTDITSRRVVLSMKKFTIERAFNFIILFLSNSNLWIRLYLSVLPAVRPGVAHIPEKWHKVVFHLQNKGMKDTVNLEIDARYATTNKVLFQINIELKIGNLLRKDQATSPFQRVLPETMQRAFSHLKHNLSQDLNADQCTQLATIFHLHDEAISNIQKHRTPGRLLLDKLTQTSMISPANISTLENFLTEQGIEECARHVRDYRKNNPIVDAIMCPEVGFS</sequence>
<name>A0A2G8L375_STIJA</name>
<dbReference type="GO" id="GO:0005042">
    <property type="term" value="F:netrin receptor activity"/>
    <property type="evidence" value="ECO:0007669"/>
    <property type="project" value="InterPro"/>
</dbReference>
<dbReference type="GO" id="GO:0016020">
    <property type="term" value="C:membrane"/>
    <property type="evidence" value="ECO:0007669"/>
    <property type="project" value="InterPro"/>
</dbReference>
<feature type="domain" description="ZU5" evidence="2">
    <location>
        <begin position="4"/>
        <end position="79"/>
    </location>
</feature>
<keyword evidence="4" id="KW-1185">Reference proteome</keyword>
<evidence type="ECO:0000256" key="1">
    <source>
        <dbReference type="SAM" id="SignalP"/>
    </source>
</evidence>
<dbReference type="InterPro" id="IPR037936">
    <property type="entry name" value="UNC5A-D"/>
</dbReference>